<dbReference type="Pfam" id="PF16543">
    <property type="entry name" value="DFRP_C"/>
    <property type="match status" value="1"/>
</dbReference>
<protein>
    <recommendedName>
        <fullName evidence="2">ZC3H15/TMA46 family C-terminal domain-containing protein</fullName>
    </recommendedName>
</protein>
<dbReference type="Proteomes" id="UP000249390">
    <property type="component" value="Unassembled WGS sequence"/>
</dbReference>
<name>A0A328DN34_9ASTE</name>
<dbReference type="AlphaFoldDB" id="A0A328DN34"/>
<evidence type="ECO:0000313" key="3">
    <source>
        <dbReference type="EMBL" id="RAL47014.1"/>
    </source>
</evidence>
<gene>
    <name evidence="3" type="ORF">DM860_017055</name>
</gene>
<evidence type="ECO:0000256" key="1">
    <source>
        <dbReference type="SAM" id="MobiDB-lite"/>
    </source>
</evidence>
<proteinExistence type="predicted"/>
<dbReference type="EMBL" id="NQVE01000119">
    <property type="protein sequence ID" value="RAL47014.1"/>
    <property type="molecule type" value="Genomic_DNA"/>
</dbReference>
<feature type="compositionally biased region" description="Polar residues" evidence="1">
    <location>
        <begin position="22"/>
        <end position="32"/>
    </location>
</feature>
<sequence length="83" mass="9290">MGAEAEGGGGQQLEPNPAESVLNPNRITTDQFLSWKRRKEADASAKKAEAERKRAEDIDAGLVQMNGRELFARQPWVFNNDIY</sequence>
<dbReference type="InterPro" id="IPR032378">
    <property type="entry name" value="ZC3H15/TMA46_C"/>
</dbReference>
<dbReference type="Gene3D" id="6.20.400.10">
    <property type="match status" value="1"/>
</dbReference>
<keyword evidence="4" id="KW-1185">Reference proteome</keyword>
<feature type="region of interest" description="Disordered" evidence="1">
    <location>
        <begin position="1"/>
        <end position="54"/>
    </location>
</feature>
<comment type="caution">
    <text evidence="3">The sequence shown here is derived from an EMBL/GenBank/DDBJ whole genome shotgun (WGS) entry which is preliminary data.</text>
</comment>
<reference evidence="3 4" key="1">
    <citation type="submission" date="2018-06" db="EMBL/GenBank/DDBJ databases">
        <title>The Genome of Cuscuta australis (Dodder) Provides Insight into the Evolution of Plant Parasitism.</title>
        <authorList>
            <person name="Liu H."/>
        </authorList>
    </citation>
    <scope>NUCLEOTIDE SEQUENCE [LARGE SCALE GENOMIC DNA]</scope>
    <source>
        <strain evidence="4">cv. Yunnan</strain>
        <tissue evidence="3">Vines</tissue>
    </source>
</reference>
<organism evidence="3 4">
    <name type="scientific">Cuscuta australis</name>
    <dbReference type="NCBI Taxonomy" id="267555"/>
    <lineage>
        <taxon>Eukaryota</taxon>
        <taxon>Viridiplantae</taxon>
        <taxon>Streptophyta</taxon>
        <taxon>Embryophyta</taxon>
        <taxon>Tracheophyta</taxon>
        <taxon>Spermatophyta</taxon>
        <taxon>Magnoliopsida</taxon>
        <taxon>eudicotyledons</taxon>
        <taxon>Gunneridae</taxon>
        <taxon>Pentapetalae</taxon>
        <taxon>asterids</taxon>
        <taxon>lamiids</taxon>
        <taxon>Solanales</taxon>
        <taxon>Convolvulaceae</taxon>
        <taxon>Cuscuteae</taxon>
        <taxon>Cuscuta</taxon>
        <taxon>Cuscuta subgen. Grammica</taxon>
        <taxon>Cuscuta sect. Cleistogrammica</taxon>
    </lineage>
</organism>
<feature type="domain" description="ZC3H15/TMA46 family C-terminal" evidence="2">
    <location>
        <begin position="26"/>
        <end position="80"/>
    </location>
</feature>
<evidence type="ECO:0000313" key="4">
    <source>
        <dbReference type="Proteomes" id="UP000249390"/>
    </source>
</evidence>
<accession>A0A328DN34</accession>
<evidence type="ECO:0000259" key="2">
    <source>
        <dbReference type="Pfam" id="PF16543"/>
    </source>
</evidence>
<feature type="compositionally biased region" description="Gly residues" evidence="1">
    <location>
        <begin position="1"/>
        <end position="11"/>
    </location>
</feature>
<feature type="compositionally biased region" description="Basic and acidic residues" evidence="1">
    <location>
        <begin position="39"/>
        <end position="54"/>
    </location>
</feature>